<evidence type="ECO:0000256" key="2">
    <source>
        <dbReference type="SAM" id="Phobius"/>
    </source>
</evidence>
<reference evidence="5" key="1">
    <citation type="submission" date="2018-09" db="EMBL/GenBank/DDBJ databases">
        <authorList>
            <person name="Zhu H."/>
        </authorList>
    </citation>
    <scope>NUCLEOTIDE SEQUENCE [LARGE SCALE GENOMIC DNA]</scope>
    <source>
        <strain evidence="5">K1W22B-1</strain>
    </source>
</reference>
<keyword evidence="2" id="KW-1133">Transmembrane helix</keyword>
<feature type="transmembrane region" description="Helical" evidence="2">
    <location>
        <begin position="233"/>
        <end position="266"/>
    </location>
</feature>
<evidence type="ECO:0000313" key="4">
    <source>
        <dbReference type="EMBL" id="RJS45596.1"/>
    </source>
</evidence>
<keyword evidence="2" id="KW-0472">Membrane</keyword>
<dbReference type="OrthoDB" id="4829830at2"/>
<accession>A0A3A5H4E6</accession>
<feature type="region of interest" description="Disordered" evidence="1">
    <location>
        <begin position="1"/>
        <end position="47"/>
    </location>
</feature>
<sequence>MSDQPPYPPQDPNLPPSAATPPPTPPYGGSYGTPPPPPPPPTHDGEGGYGGYGYPAYDVIEAVKYGWKKFMENAGAFLVLGLLAILIPGALSLIGSLGSSTSATVIENPGVSDIVKITAGGGSGVVGFLFSLAAQVASLVITAALVRGALDVTEGRKASIGAVFSRWNLLTVLLLSIVVGIATTVGLLMCILPGLAVMFFTYFATYFVVGEGQGVIDAIKSSLRFTADNAGNLLLLFLLAFVIVILGACACLVGLLVAIPVTTIAAAYTFKSLRNQPVAP</sequence>
<dbReference type="InterPro" id="IPR057169">
    <property type="entry name" value="DUF7847"/>
</dbReference>
<feature type="transmembrane region" description="Helical" evidence="2">
    <location>
        <begin position="125"/>
        <end position="146"/>
    </location>
</feature>
<dbReference type="Proteomes" id="UP000276542">
    <property type="component" value="Unassembled WGS sequence"/>
</dbReference>
<proteinExistence type="predicted"/>
<comment type="caution">
    <text evidence="4">The sequence shown here is derived from an EMBL/GenBank/DDBJ whole genome shotgun (WGS) entry which is preliminary data.</text>
</comment>
<dbReference type="AlphaFoldDB" id="A0A3A5H4E6"/>
<protein>
    <recommendedName>
        <fullName evidence="3">DUF7847 domain-containing protein</fullName>
    </recommendedName>
</protein>
<feature type="domain" description="DUF7847" evidence="3">
    <location>
        <begin position="184"/>
        <end position="260"/>
    </location>
</feature>
<keyword evidence="5" id="KW-1185">Reference proteome</keyword>
<name>A0A3A5H4E6_9ACTN</name>
<feature type="compositionally biased region" description="Pro residues" evidence="1">
    <location>
        <begin position="33"/>
        <end position="42"/>
    </location>
</feature>
<dbReference type="Pfam" id="PF25231">
    <property type="entry name" value="DUF7847"/>
    <property type="match status" value="1"/>
</dbReference>
<dbReference type="RefSeq" id="WP_120059496.1">
    <property type="nucleotide sequence ID" value="NZ_QYRP01000002.1"/>
</dbReference>
<evidence type="ECO:0000313" key="5">
    <source>
        <dbReference type="Proteomes" id="UP000276542"/>
    </source>
</evidence>
<feature type="transmembrane region" description="Helical" evidence="2">
    <location>
        <begin position="74"/>
        <end position="94"/>
    </location>
</feature>
<evidence type="ECO:0000256" key="1">
    <source>
        <dbReference type="SAM" id="MobiDB-lite"/>
    </source>
</evidence>
<organism evidence="4 5">
    <name type="scientific">Nocardioides cavernaquae</name>
    <dbReference type="NCBI Taxonomy" id="2321396"/>
    <lineage>
        <taxon>Bacteria</taxon>
        <taxon>Bacillati</taxon>
        <taxon>Actinomycetota</taxon>
        <taxon>Actinomycetes</taxon>
        <taxon>Propionibacteriales</taxon>
        <taxon>Nocardioidaceae</taxon>
        <taxon>Nocardioides</taxon>
    </lineage>
</organism>
<dbReference type="EMBL" id="QYRP01000002">
    <property type="protein sequence ID" value="RJS45596.1"/>
    <property type="molecule type" value="Genomic_DNA"/>
</dbReference>
<gene>
    <name evidence="4" type="ORF">D4739_04760</name>
</gene>
<feature type="compositionally biased region" description="Pro residues" evidence="1">
    <location>
        <begin position="1"/>
        <end position="26"/>
    </location>
</feature>
<evidence type="ECO:0000259" key="3">
    <source>
        <dbReference type="Pfam" id="PF25231"/>
    </source>
</evidence>
<feature type="transmembrane region" description="Helical" evidence="2">
    <location>
        <begin position="167"/>
        <end position="200"/>
    </location>
</feature>
<keyword evidence="2" id="KW-0812">Transmembrane</keyword>